<organism evidence="4 5">
    <name type="scientific">Ectopseudomonas oleovorans</name>
    <name type="common">Pseudomonas oleovorans</name>
    <dbReference type="NCBI Taxonomy" id="301"/>
    <lineage>
        <taxon>Bacteria</taxon>
        <taxon>Pseudomonadati</taxon>
        <taxon>Pseudomonadota</taxon>
        <taxon>Gammaproteobacteria</taxon>
        <taxon>Pseudomonadales</taxon>
        <taxon>Pseudomonadaceae</taxon>
        <taxon>Ectopseudomonas</taxon>
    </lineage>
</organism>
<evidence type="ECO:0000313" key="5">
    <source>
        <dbReference type="Proteomes" id="UP000272833"/>
    </source>
</evidence>
<dbReference type="PANTHER" id="PTHR43649">
    <property type="entry name" value="ARABINOSE-BINDING PROTEIN-RELATED"/>
    <property type="match status" value="1"/>
</dbReference>
<dbReference type="InterPro" id="IPR050490">
    <property type="entry name" value="Bact_solute-bd_prot1"/>
</dbReference>
<accession>A0A427H7V2</accession>
<evidence type="ECO:0000256" key="2">
    <source>
        <dbReference type="ARBA" id="ARBA00008520"/>
    </source>
</evidence>
<dbReference type="EMBL" id="RHRS01000103">
    <property type="protein sequence ID" value="RRW27175.1"/>
    <property type="molecule type" value="Genomic_DNA"/>
</dbReference>
<dbReference type="SUPFAM" id="SSF53850">
    <property type="entry name" value="Periplasmic binding protein-like II"/>
    <property type="match status" value="1"/>
</dbReference>
<feature type="signal peptide" evidence="3">
    <location>
        <begin position="1"/>
        <end position="22"/>
    </location>
</feature>
<comment type="similarity">
    <text evidence="2">Belongs to the bacterial solute-binding protein 1 family.</text>
</comment>
<evidence type="ECO:0000313" key="4">
    <source>
        <dbReference type="EMBL" id="RRW27175.1"/>
    </source>
</evidence>
<evidence type="ECO:0000256" key="1">
    <source>
        <dbReference type="ARBA" id="ARBA00004418"/>
    </source>
</evidence>
<dbReference type="CDD" id="cd14748">
    <property type="entry name" value="PBP2_UgpB"/>
    <property type="match status" value="1"/>
</dbReference>
<dbReference type="RefSeq" id="WP_125875208.1">
    <property type="nucleotide sequence ID" value="NZ_RHRS01000103.1"/>
</dbReference>
<gene>
    <name evidence="4" type="ORF">EGJ44_21930</name>
</gene>
<keyword evidence="3" id="KW-0732">Signal</keyword>
<dbReference type="Gene3D" id="3.40.190.10">
    <property type="entry name" value="Periplasmic binding protein-like II"/>
    <property type="match status" value="2"/>
</dbReference>
<reference evidence="4 5" key="1">
    <citation type="submission" date="2018-10" db="EMBL/GenBank/DDBJ databases">
        <title>Transmission dynamics of multidrug resistant bacteria on intensive care unit surfaces.</title>
        <authorList>
            <person name="D'Souza A.W."/>
            <person name="Potter R.F."/>
            <person name="Wallace M."/>
            <person name="Shupe A."/>
            <person name="Patel S."/>
            <person name="Sun S."/>
            <person name="Gul D."/>
            <person name="Kwon J.H."/>
            <person name="Andleeb S."/>
            <person name="Burnham C.-A.D."/>
            <person name="Dantas G."/>
        </authorList>
    </citation>
    <scope>NUCLEOTIDE SEQUENCE [LARGE SCALE GENOMIC DNA]</scope>
    <source>
        <strain evidence="4 5">PO_271</strain>
    </source>
</reference>
<dbReference type="InterPro" id="IPR006059">
    <property type="entry name" value="SBP"/>
</dbReference>
<dbReference type="Proteomes" id="UP000272833">
    <property type="component" value="Unassembled WGS sequence"/>
</dbReference>
<dbReference type="Pfam" id="PF13416">
    <property type="entry name" value="SBP_bac_8"/>
    <property type="match status" value="1"/>
</dbReference>
<dbReference type="GO" id="GO:0042597">
    <property type="term" value="C:periplasmic space"/>
    <property type="evidence" value="ECO:0007669"/>
    <property type="project" value="UniProtKB-SubCell"/>
</dbReference>
<evidence type="ECO:0000256" key="3">
    <source>
        <dbReference type="SAM" id="SignalP"/>
    </source>
</evidence>
<sequence length="420" mass="46801">MKRLILTSTVAGLMLGSSLAAAAKVELIVDYPYPQMFNSVHEELAKKFNEKFPDYTVKFRAPTPEYETAAQQALRHAVTNQLADVSFQGLNRQRVFVDRGIAVDLTPFIEAEEGWAERGYSESLMSLGQVNDVQSGIGFSLSTPIVYYNADLIRAAGGDIDALPTTWDDIIALADQSREANRGTYGLHYDWEITGNWLWQSMVFSKGGSMLDEAETKVAFNNAIGRESIEQMGRMVANDTMQNYSFNEALQLFVSGKMAVFSSSTSRLTSIEEQIGDRFEMVTGFFPLYGDEGRVPAGGNVAMMFAQDPERQKAAWEYIKFVTGPEGAVVMTKNTGYFPANMLPIEDPNGLKGFYDENPNQYTAVQQLPWLTGWYAFPGENGLKITDVINDNLQTVFDKSEQPLVALDKMSEEVQKLLTR</sequence>
<feature type="chain" id="PRO_5019028908" evidence="3">
    <location>
        <begin position="23"/>
        <end position="420"/>
    </location>
</feature>
<proteinExistence type="inferred from homology"/>
<comment type="caution">
    <text evidence="4">The sequence shown here is derived from an EMBL/GenBank/DDBJ whole genome shotgun (WGS) entry which is preliminary data.</text>
</comment>
<protein>
    <submittedName>
        <fullName evidence="4">ABC transporter substrate-binding protein</fullName>
    </submittedName>
</protein>
<name>A0A427H7V2_ECTOL</name>
<comment type="subcellular location">
    <subcellularLocation>
        <location evidence="1">Periplasm</location>
    </subcellularLocation>
</comment>
<dbReference type="PANTHER" id="PTHR43649:SF12">
    <property type="entry name" value="DIACETYLCHITOBIOSE BINDING PROTEIN DASA"/>
    <property type="match status" value="1"/>
</dbReference>
<dbReference type="AlphaFoldDB" id="A0A427H7V2"/>